<dbReference type="Proteomes" id="UP000785679">
    <property type="component" value="Unassembled WGS sequence"/>
</dbReference>
<evidence type="ECO:0000313" key="11">
    <source>
        <dbReference type="EMBL" id="TNV81003.1"/>
    </source>
</evidence>
<keyword evidence="4 10" id="KW-0963">Cytoplasm</keyword>
<dbReference type="GO" id="GO:0045505">
    <property type="term" value="F:dynein intermediate chain binding"/>
    <property type="evidence" value="ECO:0007669"/>
    <property type="project" value="TreeGrafter"/>
</dbReference>
<protein>
    <recommendedName>
        <fullName evidence="10">Dynein light chain</fullName>
    </recommendedName>
</protein>
<dbReference type="InterPro" id="IPR001372">
    <property type="entry name" value="Dynein_light_chain_typ-1/2"/>
</dbReference>
<dbReference type="GO" id="GO:0005874">
    <property type="term" value="C:microtubule"/>
    <property type="evidence" value="ECO:0007669"/>
    <property type="project" value="UniProtKB-KW"/>
</dbReference>
<dbReference type="GO" id="GO:0007017">
    <property type="term" value="P:microtubule-based process"/>
    <property type="evidence" value="ECO:0007669"/>
    <property type="project" value="InterPro"/>
</dbReference>
<evidence type="ECO:0000256" key="3">
    <source>
        <dbReference type="ARBA" id="ARBA00022448"/>
    </source>
</evidence>
<dbReference type="OrthoDB" id="282760at2759"/>
<dbReference type="SMART" id="SM01375">
    <property type="entry name" value="Dynein_light"/>
    <property type="match status" value="1"/>
</dbReference>
<dbReference type="GO" id="GO:0005868">
    <property type="term" value="C:cytoplasmic dynein complex"/>
    <property type="evidence" value="ECO:0007669"/>
    <property type="project" value="TreeGrafter"/>
</dbReference>
<dbReference type="InterPro" id="IPR037177">
    <property type="entry name" value="DLC_sf"/>
</dbReference>
<keyword evidence="9" id="KW-0539">Nucleus</keyword>
<keyword evidence="10" id="KW-0505">Motor protein</keyword>
<evidence type="ECO:0000256" key="4">
    <source>
        <dbReference type="ARBA" id="ARBA00022490"/>
    </source>
</evidence>
<evidence type="ECO:0000256" key="9">
    <source>
        <dbReference type="ARBA" id="ARBA00023242"/>
    </source>
</evidence>
<dbReference type="FunFam" id="3.30.740.10:FF:000005">
    <property type="entry name" value="Dynein light chain"/>
    <property type="match status" value="1"/>
</dbReference>
<keyword evidence="10" id="KW-0243">Dynein</keyword>
<keyword evidence="8 10" id="KW-0206">Cytoskeleton</keyword>
<name>A0A8J8T4D1_HALGN</name>
<evidence type="ECO:0000256" key="10">
    <source>
        <dbReference type="RuleBase" id="RU365010"/>
    </source>
</evidence>
<dbReference type="PANTHER" id="PTHR11886:SF35">
    <property type="entry name" value="DYNEIN LIGHT CHAIN"/>
    <property type="match status" value="1"/>
</dbReference>
<evidence type="ECO:0000256" key="7">
    <source>
        <dbReference type="ARBA" id="ARBA00022927"/>
    </source>
</evidence>
<dbReference type="GO" id="GO:0005634">
    <property type="term" value="C:nucleus"/>
    <property type="evidence" value="ECO:0007669"/>
    <property type="project" value="UniProtKB-SubCell"/>
</dbReference>
<dbReference type="Gene3D" id="3.30.740.10">
    <property type="entry name" value="Protein Inhibitor Of Neuronal Nitric Oxide Synthase"/>
    <property type="match status" value="1"/>
</dbReference>
<keyword evidence="5 10" id="KW-0493">Microtubule</keyword>
<dbReference type="AlphaFoldDB" id="A0A8J8T4D1"/>
<evidence type="ECO:0000256" key="5">
    <source>
        <dbReference type="ARBA" id="ARBA00022701"/>
    </source>
</evidence>
<accession>A0A8J8T4D1</accession>
<evidence type="ECO:0000256" key="8">
    <source>
        <dbReference type="ARBA" id="ARBA00023212"/>
    </source>
</evidence>
<evidence type="ECO:0000313" key="12">
    <source>
        <dbReference type="Proteomes" id="UP000785679"/>
    </source>
</evidence>
<evidence type="ECO:0000256" key="6">
    <source>
        <dbReference type="ARBA" id="ARBA00022816"/>
    </source>
</evidence>
<evidence type="ECO:0000256" key="2">
    <source>
        <dbReference type="ARBA" id="ARBA00004245"/>
    </source>
</evidence>
<dbReference type="PANTHER" id="PTHR11886">
    <property type="entry name" value="DYNEIN LIGHT CHAIN"/>
    <property type="match status" value="1"/>
</dbReference>
<gene>
    <name evidence="11" type="ORF">FGO68_gene13912</name>
</gene>
<dbReference type="GO" id="GO:0015031">
    <property type="term" value="P:protein transport"/>
    <property type="evidence" value="ECO:0007669"/>
    <property type="project" value="UniProtKB-KW"/>
</dbReference>
<comment type="caution">
    <text evidence="11">The sequence shown here is derived from an EMBL/GenBank/DDBJ whole genome shotgun (WGS) entry which is preliminary data.</text>
</comment>
<comment type="subcellular location">
    <subcellularLocation>
        <location evidence="2 10">Cytoplasm</location>
        <location evidence="2 10">Cytoskeleton</location>
    </subcellularLocation>
    <subcellularLocation>
        <location evidence="1">Nucleus</location>
    </subcellularLocation>
</comment>
<proteinExistence type="inferred from homology"/>
<evidence type="ECO:0000256" key="1">
    <source>
        <dbReference type="ARBA" id="ARBA00004123"/>
    </source>
</evidence>
<keyword evidence="12" id="KW-1185">Reference proteome</keyword>
<organism evidence="11 12">
    <name type="scientific">Halteria grandinella</name>
    <dbReference type="NCBI Taxonomy" id="5974"/>
    <lineage>
        <taxon>Eukaryota</taxon>
        <taxon>Sar</taxon>
        <taxon>Alveolata</taxon>
        <taxon>Ciliophora</taxon>
        <taxon>Intramacronucleata</taxon>
        <taxon>Spirotrichea</taxon>
        <taxon>Stichotrichia</taxon>
        <taxon>Sporadotrichida</taxon>
        <taxon>Halteriidae</taxon>
        <taxon>Halteria</taxon>
    </lineage>
</organism>
<reference evidence="11" key="1">
    <citation type="submission" date="2019-06" db="EMBL/GenBank/DDBJ databases">
        <authorList>
            <person name="Zheng W."/>
        </authorList>
    </citation>
    <scope>NUCLEOTIDE SEQUENCE</scope>
    <source>
        <strain evidence="11">QDHG01</strain>
    </source>
</reference>
<sequence length="89" mass="10297">MSKLNIKVVDMENAVTETAKKSINEAFENYREERFIANKIKEDFDKVYGPSWNVIVGKNFGSHVVHQTKSYLFASYGDDEIYILLWKSG</sequence>
<dbReference type="Pfam" id="PF01221">
    <property type="entry name" value="Dynein_light"/>
    <property type="match status" value="1"/>
</dbReference>
<keyword evidence="3" id="KW-0813">Transport</keyword>
<dbReference type="GO" id="GO:0051028">
    <property type="term" value="P:mRNA transport"/>
    <property type="evidence" value="ECO:0007669"/>
    <property type="project" value="UniProtKB-KW"/>
</dbReference>
<dbReference type="EMBL" id="RRYP01006713">
    <property type="protein sequence ID" value="TNV81003.1"/>
    <property type="molecule type" value="Genomic_DNA"/>
</dbReference>
<comment type="similarity">
    <text evidence="10">Belongs to the dynein light chain family.</text>
</comment>
<dbReference type="SUPFAM" id="SSF54648">
    <property type="entry name" value="DLC"/>
    <property type="match status" value="1"/>
</dbReference>
<keyword evidence="6" id="KW-0509">mRNA transport</keyword>
<keyword evidence="7" id="KW-0653">Protein transport</keyword>